<dbReference type="AlphaFoldDB" id="A0A837CI29"/>
<evidence type="ECO:0000313" key="3">
    <source>
        <dbReference type="Proteomes" id="UP000024900"/>
    </source>
</evidence>
<proteinExistence type="predicted"/>
<reference evidence="2 3" key="1">
    <citation type="journal article" date="2014" name="BMC Genomics">
        <title>Comparative genomics of Bradyrhizobium japonicum CPAC 15 and Bradyrhizobium diazoefficiens CPAC 7: elite model strains for understanding symbiotic performance with soybean.</title>
        <authorList>
            <person name="Siqueira A.F."/>
            <person name="Ormeno-Orrillo E."/>
            <person name="Souza R.C."/>
            <person name="Rodrigues E.P."/>
            <person name="Almeida L.G."/>
            <person name="Barcellos F.G."/>
            <person name="Batista J.S."/>
            <person name="Nakatami A.S."/>
            <person name="Martinez-Romero E."/>
            <person name="Vasconcelos A.T."/>
            <person name="Hungria M."/>
        </authorList>
    </citation>
    <scope>NUCLEOTIDE SEQUENCE [LARGE SCALE GENOMIC DNA]</scope>
    <source>
        <strain evidence="2 3">SEMIA 5080</strain>
    </source>
</reference>
<name>A0A837CI29_9BRAD</name>
<protein>
    <submittedName>
        <fullName evidence="2">Uncharacterized protein</fullName>
    </submittedName>
</protein>
<sequence>MRSRPHPNKGSIVMERRRFKQSQTLKQRLVNEVGRLRDEARLLPPGRRREMLLRRVRQDETAIQIDAWLSSPGLRAPT</sequence>
<dbReference type="EMBL" id="ADOU02000004">
    <property type="protein sequence ID" value="KGJ68695.1"/>
    <property type="molecule type" value="Genomic_DNA"/>
</dbReference>
<evidence type="ECO:0000313" key="2">
    <source>
        <dbReference type="EMBL" id="KGJ68695.1"/>
    </source>
</evidence>
<organism evidence="2 3">
    <name type="scientific">Bradyrhizobium diazoefficiens SEMIA 5080</name>
    <dbReference type="NCBI Taxonomy" id="754504"/>
    <lineage>
        <taxon>Bacteria</taxon>
        <taxon>Pseudomonadati</taxon>
        <taxon>Pseudomonadota</taxon>
        <taxon>Alphaproteobacteria</taxon>
        <taxon>Hyphomicrobiales</taxon>
        <taxon>Nitrobacteraceae</taxon>
        <taxon>Bradyrhizobium</taxon>
    </lineage>
</organism>
<evidence type="ECO:0000256" key="1">
    <source>
        <dbReference type="SAM" id="MobiDB-lite"/>
    </source>
</evidence>
<gene>
    <name evidence="2" type="ORF">BJA5080_00405</name>
</gene>
<accession>A0A837CI29</accession>
<feature type="region of interest" description="Disordered" evidence="1">
    <location>
        <begin position="1"/>
        <end position="20"/>
    </location>
</feature>
<comment type="caution">
    <text evidence="2">The sequence shown here is derived from an EMBL/GenBank/DDBJ whole genome shotgun (WGS) entry which is preliminary data.</text>
</comment>
<dbReference type="Proteomes" id="UP000024900">
    <property type="component" value="Unassembled WGS sequence"/>
</dbReference>